<sequence>MAPSIHTSIRNIAFYIFIVSFLTTVLHTVCNILRPADAIVLRACHTLNAYAPPKIAASVTLVSLFTVLTMENKNPMRRVAYRMGLVGTLAVIWAK</sequence>
<reference evidence="2 3" key="1">
    <citation type="submission" date="2017-10" db="EMBL/GenBank/DDBJ databases">
        <title>Comparative genomics in systemic dimorphic fungi from Ajellomycetaceae.</title>
        <authorList>
            <person name="Munoz J.F."/>
            <person name="Mcewen J.G."/>
            <person name="Clay O.K."/>
            <person name="Cuomo C.A."/>
        </authorList>
    </citation>
    <scope>NUCLEOTIDE SEQUENCE [LARGE SCALE GENOMIC DNA]</scope>
    <source>
        <strain evidence="2 3">UAMH7299</strain>
    </source>
</reference>
<protein>
    <submittedName>
        <fullName evidence="2">Uncharacterized protein</fullName>
    </submittedName>
</protein>
<accession>A0A2B7XKB2</accession>
<organism evidence="2 3">
    <name type="scientific">Polytolypa hystricis (strain UAMH7299)</name>
    <dbReference type="NCBI Taxonomy" id="1447883"/>
    <lineage>
        <taxon>Eukaryota</taxon>
        <taxon>Fungi</taxon>
        <taxon>Dikarya</taxon>
        <taxon>Ascomycota</taxon>
        <taxon>Pezizomycotina</taxon>
        <taxon>Eurotiomycetes</taxon>
        <taxon>Eurotiomycetidae</taxon>
        <taxon>Onygenales</taxon>
        <taxon>Onygenales incertae sedis</taxon>
        <taxon>Polytolypa</taxon>
    </lineage>
</organism>
<keyword evidence="1" id="KW-0812">Transmembrane</keyword>
<evidence type="ECO:0000313" key="3">
    <source>
        <dbReference type="Proteomes" id="UP000224634"/>
    </source>
</evidence>
<dbReference type="AlphaFoldDB" id="A0A2B7XKB2"/>
<dbReference type="EMBL" id="PDNA01000154">
    <property type="protein sequence ID" value="PGH09233.1"/>
    <property type="molecule type" value="Genomic_DNA"/>
</dbReference>
<keyword evidence="3" id="KW-1185">Reference proteome</keyword>
<feature type="transmembrane region" description="Helical" evidence="1">
    <location>
        <begin position="49"/>
        <end position="67"/>
    </location>
</feature>
<evidence type="ECO:0000256" key="1">
    <source>
        <dbReference type="SAM" id="Phobius"/>
    </source>
</evidence>
<name>A0A2B7XKB2_POLH7</name>
<gene>
    <name evidence="2" type="ORF">AJ80_07710</name>
</gene>
<feature type="transmembrane region" description="Helical" evidence="1">
    <location>
        <begin position="12"/>
        <end position="29"/>
    </location>
</feature>
<keyword evidence="1" id="KW-1133">Transmembrane helix</keyword>
<keyword evidence="1" id="KW-0472">Membrane</keyword>
<proteinExistence type="predicted"/>
<evidence type="ECO:0000313" key="2">
    <source>
        <dbReference type="EMBL" id="PGH09233.1"/>
    </source>
</evidence>
<comment type="caution">
    <text evidence="2">The sequence shown here is derived from an EMBL/GenBank/DDBJ whole genome shotgun (WGS) entry which is preliminary data.</text>
</comment>
<dbReference type="Proteomes" id="UP000224634">
    <property type="component" value="Unassembled WGS sequence"/>
</dbReference>